<gene>
    <name evidence="2" type="ORF">GCM10007901_18560</name>
</gene>
<evidence type="ECO:0000313" key="2">
    <source>
        <dbReference type="EMBL" id="GLQ92905.1"/>
    </source>
</evidence>
<dbReference type="Proteomes" id="UP001156670">
    <property type="component" value="Unassembled WGS sequence"/>
</dbReference>
<accession>A0ABQ5XMJ6</accession>
<evidence type="ECO:0000259" key="1">
    <source>
        <dbReference type="PROSITE" id="PS50404"/>
    </source>
</evidence>
<dbReference type="Pfam" id="PF13409">
    <property type="entry name" value="GST_N_2"/>
    <property type="match status" value="1"/>
</dbReference>
<dbReference type="InterPro" id="IPR040079">
    <property type="entry name" value="Glutathione_S-Trfase"/>
</dbReference>
<dbReference type="SUPFAM" id="SSF47616">
    <property type="entry name" value="GST C-terminal domain-like"/>
    <property type="match status" value="1"/>
</dbReference>
<dbReference type="CDD" id="cd03194">
    <property type="entry name" value="GST_C_3"/>
    <property type="match status" value="1"/>
</dbReference>
<name>A0ABQ5XMJ6_9GAMM</name>
<dbReference type="CDD" id="cd03043">
    <property type="entry name" value="GST_N_1"/>
    <property type="match status" value="1"/>
</dbReference>
<sequence length="231" mass="26422">MRMYTLYIANKNYSSWSLRPWVLLTELGIPFEEKLTPFQGGTSSSWDAFREFSPTGKVPCLHDGDTVVWDSLSIAEYLAEHHAAVWPADARTRAWARSVAAEMHSSFQELRSQCPMNCGIRLQLHTISPALSRDIARVQELWHEGLKRFGGPYLAGTAFTAVDAFYAPVVFRLQSYHLPIDETSQAYVQRMLALPSMRRWYDAALKETWRDPDHEEETLRQGSLLQDLRAA</sequence>
<feature type="domain" description="GST N-terminal" evidence="1">
    <location>
        <begin position="4"/>
        <end position="86"/>
    </location>
</feature>
<protein>
    <submittedName>
        <fullName evidence="2">Glutathione S-transferase</fullName>
    </submittedName>
</protein>
<dbReference type="PANTHER" id="PTHR42673:SF4">
    <property type="entry name" value="MALEYLACETOACETATE ISOMERASE"/>
    <property type="match status" value="1"/>
</dbReference>
<dbReference type="InterPro" id="IPR036282">
    <property type="entry name" value="Glutathione-S-Trfase_C_sf"/>
</dbReference>
<dbReference type="SUPFAM" id="SSF52833">
    <property type="entry name" value="Thioredoxin-like"/>
    <property type="match status" value="1"/>
</dbReference>
<dbReference type="SFLD" id="SFLDG00358">
    <property type="entry name" value="Main_(cytGST)"/>
    <property type="match status" value="1"/>
</dbReference>
<dbReference type="Gene3D" id="1.20.1050.10">
    <property type="match status" value="1"/>
</dbReference>
<dbReference type="PANTHER" id="PTHR42673">
    <property type="entry name" value="MALEYLACETOACETATE ISOMERASE"/>
    <property type="match status" value="1"/>
</dbReference>
<dbReference type="InterPro" id="IPR036249">
    <property type="entry name" value="Thioredoxin-like_sf"/>
</dbReference>
<evidence type="ECO:0000313" key="3">
    <source>
        <dbReference type="Proteomes" id="UP001156670"/>
    </source>
</evidence>
<proteinExistence type="predicted"/>
<dbReference type="Pfam" id="PF13410">
    <property type="entry name" value="GST_C_2"/>
    <property type="match status" value="1"/>
</dbReference>
<comment type="caution">
    <text evidence="2">The sequence shown here is derived from an EMBL/GenBank/DDBJ whole genome shotgun (WGS) entry which is preliminary data.</text>
</comment>
<reference evidence="3" key="1">
    <citation type="journal article" date="2019" name="Int. J. Syst. Evol. Microbiol.">
        <title>The Global Catalogue of Microorganisms (GCM) 10K type strain sequencing project: providing services to taxonomists for standard genome sequencing and annotation.</title>
        <authorList>
            <consortium name="The Broad Institute Genomics Platform"/>
            <consortium name="The Broad Institute Genome Sequencing Center for Infectious Disease"/>
            <person name="Wu L."/>
            <person name="Ma J."/>
        </authorList>
    </citation>
    <scope>NUCLEOTIDE SEQUENCE [LARGE SCALE GENOMIC DNA]</scope>
    <source>
        <strain evidence="3">NBRC 111980</strain>
    </source>
</reference>
<dbReference type="EMBL" id="BSOB01000016">
    <property type="protein sequence ID" value="GLQ92905.1"/>
    <property type="molecule type" value="Genomic_DNA"/>
</dbReference>
<dbReference type="InterPro" id="IPR004045">
    <property type="entry name" value="Glutathione_S-Trfase_N"/>
</dbReference>
<dbReference type="Gene3D" id="3.40.30.10">
    <property type="entry name" value="Glutaredoxin"/>
    <property type="match status" value="1"/>
</dbReference>
<dbReference type="SFLD" id="SFLDS00019">
    <property type="entry name" value="Glutathione_Transferase_(cytos"/>
    <property type="match status" value="1"/>
</dbReference>
<dbReference type="PROSITE" id="PS50404">
    <property type="entry name" value="GST_NTER"/>
    <property type="match status" value="1"/>
</dbReference>
<organism evidence="2 3">
    <name type="scientific">Dyella acidisoli</name>
    <dbReference type="NCBI Taxonomy" id="1867834"/>
    <lineage>
        <taxon>Bacteria</taxon>
        <taxon>Pseudomonadati</taxon>
        <taxon>Pseudomonadota</taxon>
        <taxon>Gammaproteobacteria</taxon>
        <taxon>Lysobacterales</taxon>
        <taxon>Rhodanobacteraceae</taxon>
        <taxon>Dyella</taxon>
    </lineage>
</organism>
<keyword evidence="3" id="KW-1185">Reference proteome</keyword>